<dbReference type="AlphaFoldDB" id="M8A4D3"/>
<accession>M8A4D3</accession>
<protein>
    <submittedName>
        <fullName evidence="1">Uncharacterized protein</fullName>
    </submittedName>
</protein>
<evidence type="ECO:0000313" key="1">
    <source>
        <dbReference type="EMBL" id="EMS55304.1"/>
    </source>
</evidence>
<dbReference type="EMBL" id="KD171792">
    <property type="protein sequence ID" value="EMS55304.1"/>
    <property type="molecule type" value="Genomic_DNA"/>
</dbReference>
<name>M8A4D3_TRIUA</name>
<sequence length="104" mass="11616">MGLARSREYRGGLALGLLGWLDRNEEVEGAQSTRSRTCCWVFLLAQSRSRGCSGAAAAWRLTGSREDRGGAMQRTQGRQWLVEGLGEEQQWWCRARSRQAVLAS</sequence>
<organism evidence="1">
    <name type="scientific">Triticum urartu</name>
    <name type="common">Red wild einkorn</name>
    <name type="synonym">Crithodium urartu</name>
    <dbReference type="NCBI Taxonomy" id="4572"/>
    <lineage>
        <taxon>Eukaryota</taxon>
        <taxon>Viridiplantae</taxon>
        <taxon>Streptophyta</taxon>
        <taxon>Embryophyta</taxon>
        <taxon>Tracheophyta</taxon>
        <taxon>Spermatophyta</taxon>
        <taxon>Magnoliopsida</taxon>
        <taxon>Liliopsida</taxon>
        <taxon>Poales</taxon>
        <taxon>Poaceae</taxon>
        <taxon>BOP clade</taxon>
        <taxon>Pooideae</taxon>
        <taxon>Triticodae</taxon>
        <taxon>Triticeae</taxon>
        <taxon>Triticinae</taxon>
        <taxon>Triticum</taxon>
    </lineage>
</organism>
<dbReference type="OMA" id="GAMQRTQ"/>
<proteinExistence type="predicted"/>
<gene>
    <name evidence="1" type="ORF">TRIUR3_22242</name>
</gene>
<reference evidence="1" key="1">
    <citation type="journal article" date="2013" name="Nature">
        <title>Draft genome of the wheat A-genome progenitor Triticum urartu.</title>
        <authorList>
            <person name="Ling H.Q."/>
            <person name="Zhao S."/>
            <person name="Liu D."/>
            <person name="Wang J."/>
            <person name="Sun H."/>
            <person name="Zhang C."/>
            <person name="Fan H."/>
            <person name="Li D."/>
            <person name="Dong L."/>
            <person name="Tao Y."/>
            <person name="Gao C."/>
            <person name="Wu H."/>
            <person name="Li Y."/>
            <person name="Cui Y."/>
            <person name="Guo X."/>
            <person name="Zheng S."/>
            <person name="Wang B."/>
            <person name="Yu K."/>
            <person name="Liang Q."/>
            <person name="Yang W."/>
            <person name="Lou X."/>
            <person name="Chen J."/>
            <person name="Feng M."/>
            <person name="Jian J."/>
            <person name="Zhang X."/>
            <person name="Luo G."/>
            <person name="Jiang Y."/>
            <person name="Liu J."/>
            <person name="Wang Z."/>
            <person name="Sha Y."/>
            <person name="Zhang B."/>
            <person name="Wu H."/>
            <person name="Tang D."/>
            <person name="Shen Q."/>
            <person name="Xue P."/>
            <person name="Zou S."/>
            <person name="Wang X."/>
            <person name="Liu X."/>
            <person name="Wang F."/>
            <person name="Yang Y."/>
            <person name="An X."/>
            <person name="Dong Z."/>
            <person name="Zhang K."/>
            <person name="Zhang X."/>
            <person name="Luo M.C."/>
            <person name="Dvorak J."/>
            <person name="Tong Y."/>
            <person name="Wang J."/>
            <person name="Yang H."/>
            <person name="Li Z."/>
            <person name="Wang D."/>
            <person name="Zhang A."/>
            <person name="Wang J."/>
        </authorList>
    </citation>
    <scope>NUCLEOTIDE SEQUENCE</scope>
</reference>